<sequence length="69" mass="7612">METALQSILLQTLRTQKEQVLLSDGILAPNSLPQAGKSFPRFFPLRLQLPCLLISLMLGKSGRGGKARY</sequence>
<name>A0AAD6P892_9ROSI</name>
<proteinExistence type="predicted"/>
<dbReference type="Proteomes" id="UP001162972">
    <property type="component" value="Chromosome 7"/>
</dbReference>
<keyword evidence="2" id="KW-1185">Reference proteome</keyword>
<gene>
    <name evidence="1" type="ORF">OIU84_030276</name>
</gene>
<dbReference type="AlphaFoldDB" id="A0AAD6P892"/>
<protein>
    <submittedName>
        <fullName evidence="1">Uncharacterized protein</fullName>
    </submittedName>
</protein>
<accession>A0AAD6P892</accession>
<evidence type="ECO:0000313" key="2">
    <source>
        <dbReference type="Proteomes" id="UP001162972"/>
    </source>
</evidence>
<comment type="caution">
    <text evidence="1">The sequence shown here is derived from an EMBL/GenBank/DDBJ whole genome shotgun (WGS) entry which is preliminary data.</text>
</comment>
<organism evidence="1 2">
    <name type="scientific">Salix udensis</name>
    <dbReference type="NCBI Taxonomy" id="889485"/>
    <lineage>
        <taxon>Eukaryota</taxon>
        <taxon>Viridiplantae</taxon>
        <taxon>Streptophyta</taxon>
        <taxon>Embryophyta</taxon>
        <taxon>Tracheophyta</taxon>
        <taxon>Spermatophyta</taxon>
        <taxon>Magnoliopsida</taxon>
        <taxon>eudicotyledons</taxon>
        <taxon>Gunneridae</taxon>
        <taxon>Pentapetalae</taxon>
        <taxon>rosids</taxon>
        <taxon>fabids</taxon>
        <taxon>Malpighiales</taxon>
        <taxon>Salicaceae</taxon>
        <taxon>Saliceae</taxon>
        <taxon>Salix</taxon>
    </lineage>
</organism>
<evidence type="ECO:0000313" key="1">
    <source>
        <dbReference type="EMBL" id="KAJ6420329.1"/>
    </source>
</evidence>
<reference evidence="1 2" key="1">
    <citation type="journal article" date="2023" name="Int. J. Mol. Sci.">
        <title>De Novo Assembly and Annotation of 11 Diverse Shrub Willow (Salix) Genomes Reveals Novel Gene Organization in Sex-Linked Regions.</title>
        <authorList>
            <person name="Hyden B."/>
            <person name="Feng K."/>
            <person name="Yates T.B."/>
            <person name="Jawdy S."/>
            <person name="Cereghino C."/>
            <person name="Smart L.B."/>
            <person name="Muchero W."/>
        </authorList>
    </citation>
    <scope>NUCLEOTIDE SEQUENCE [LARGE SCALE GENOMIC DNA]</scope>
    <source>
        <tissue evidence="1">Shoot tip</tissue>
    </source>
</reference>
<dbReference type="EMBL" id="JAPFFJ010000009">
    <property type="protein sequence ID" value="KAJ6420329.1"/>
    <property type="molecule type" value="Genomic_DNA"/>
</dbReference>